<dbReference type="PROSITE" id="PS00028">
    <property type="entry name" value="ZINC_FINGER_C2H2_1"/>
    <property type="match status" value="2"/>
</dbReference>
<dbReference type="PROSITE" id="PS50088">
    <property type="entry name" value="ANK_REPEAT"/>
    <property type="match status" value="3"/>
</dbReference>
<dbReference type="Pfam" id="PF00023">
    <property type="entry name" value="Ank"/>
    <property type="match status" value="1"/>
</dbReference>
<feature type="transmembrane region" description="Helical" evidence="6">
    <location>
        <begin position="68"/>
        <end position="85"/>
    </location>
</feature>
<dbReference type="SUPFAM" id="SSF48403">
    <property type="entry name" value="Ankyrin repeat"/>
    <property type="match status" value="1"/>
</dbReference>
<feature type="region of interest" description="Disordered" evidence="5">
    <location>
        <begin position="1"/>
        <end position="20"/>
    </location>
</feature>
<evidence type="ECO:0000313" key="9">
    <source>
        <dbReference type="Proteomes" id="UP000479190"/>
    </source>
</evidence>
<evidence type="ECO:0000259" key="7">
    <source>
        <dbReference type="PROSITE" id="PS50157"/>
    </source>
</evidence>
<keyword evidence="9" id="KW-1185">Reference proteome</keyword>
<dbReference type="PANTHER" id="PTHR24178">
    <property type="entry name" value="MOLTING PROTEIN MLT-4"/>
    <property type="match status" value="1"/>
</dbReference>
<keyword evidence="2 3" id="KW-0040">ANK repeat</keyword>
<evidence type="ECO:0000256" key="4">
    <source>
        <dbReference type="PROSITE-ProRule" id="PRU00042"/>
    </source>
</evidence>
<keyword evidence="1" id="KW-0677">Repeat</keyword>
<keyword evidence="4" id="KW-0479">Metal-binding</keyword>
<dbReference type="Pfam" id="PF12796">
    <property type="entry name" value="Ank_2"/>
    <property type="match status" value="1"/>
</dbReference>
<evidence type="ECO:0000256" key="2">
    <source>
        <dbReference type="ARBA" id="ARBA00023043"/>
    </source>
</evidence>
<dbReference type="Proteomes" id="UP000479190">
    <property type="component" value="Unassembled WGS sequence"/>
</dbReference>
<dbReference type="EMBL" id="CADCXV010000424">
    <property type="protein sequence ID" value="CAB0030113.1"/>
    <property type="molecule type" value="Genomic_DNA"/>
</dbReference>
<keyword evidence="4" id="KW-0863">Zinc-finger</keyword>
<feature type="region of interest" description="Disordered" evidence="5">
    <location>
        <begin position="219"/>
        <end position="239"/>
    </location>
</feature>
<keyword evidence="6" id="KW-1133">Transmembrane helix</keyword>
<dbReference type="Gene3D" id="1.25.40.20">
    <property type="entry name" value="Ankyrin repeat-containing domain"/>
    <property type="match status" value="2"/>
</dbReference>
<dbReference type="PROSITE" id="PS50297">
    <property type="entry name" value="ANK_REP_REGION"/>
    <property type="match status" value="3"/>
</dbReference>
<dbReference type="Gene3D" id="3.30.160.60">
    <property type="entry name" value="Classic Zinc Finger"/>
    <property type="match status" value="1"/>
</dbReference>
<feature type="repeat" description="ANK" evidence="3">
    <location>
        <begin position="525"/>
        <end position="557"/>
    </location>
</feature>
<keyword evidence="4" id="KW-0862">Zinc</keyword>
<dbReference type="SMART" id="SM00355">
    <property type="entry name" value="ZnF_C2H2"/>
    <property type="match status" value="2"/>
</dbReference>
<dbReference type="InterPro" id="IPR013087">
    <property type="entry name" value="Znf_C2H2_type"/>
</dbReference>
<feature type="repeat" description="ANK" evidence="3">
    <location>
        <begin position="598"/>
        <end position="625"/>
    </location>
</feature>
<evidence type="ECO:0000256" key="1">
    <source>
        <dbReference type="ARBA" id="ARBA00022737"/>
    </source>
</evidence>
<evidence type="ECO:0000313" key="8">
    <source>
        <dbReference type="EMBL" id="CAB0030113.1"/>
    </source>
</evidence>
<dbReference type="AlphaFoldDB" id="A0A6H5I4Y9"/>
<keyword evidence="6" id="KW-0472">Membrane</keyword>
<dbReference type="SMART" id="SM00248">
    <property type="entry name" value="ANK"/>
    <property type="match status" value="7"/>
</dbReference>
<dbReference type="GO" id="GO:0008270">
    <property type="term" value="F:zinc ion binding"/>
    <property type="evidence" value="ECO:0007669"/>
    <property type="project" value="UniProtKB-KW"/>
</dbReference>
<reference evidence="8 9" key="1">
    <citation type="submission" date="2020-02" db="EMBL/GenBank/DDBJ databases">
        <authorList>
            <person name="Ferguson B K."/>
        </authorList>
    </citation>
    <scope>NUCLEOTIDE SEQUENCE [LARGE SCALE GENOMIC DNA]</scope>
</reference>
<evidence type="ECO:0000256" key="6">
    <source>
        <dbReference type="SAM" id="Phobius"/>
    </source>
</evidence>
<feature type="compositionally biased region" description="Basic residues" evidence="5">
    <location>
        <begin position="1"/>
        <end position="13"/>
    </location>
</feature>
<feature type="domain" description="C2H2-type" evidence="7">
    <location>
        <begin position="159"/>
        <end position="187"/>
    </location>
</feature>
<gene>
    <name evidence="8" type="ORF">TBRA_LOCUS2129</name>
</gene>
<evidence type="ECO:0000256" key="5">
    <source>
        <dbReference type="SAM" id="MobiDB-lite"/>
    </source>
</evidence>
<dbReference type="OrthoDB" id="341259at2759"/>
<dbReference type="PROSITE" id="PS50157">
    <property type="entry name" value="ZINC_FINGER_C2H2_2"/>
    <property type="match status" value="2"/>
</dbReference>
<feature type="domain" description="C2H2-type" evidence="7">
    <location>
        <begin position="130"/>
        <end position="158"/>
    </location>
</feature>
<dbReference type="InterPro" id="IPR002110">
    <property type="entry name" value="Ankyrin_rpt"/>
</dbReference>
<name>A0A6H5I4Y9_9HYME</name>
<proteinExistence type="predicted"/>
<dbReference type="InterPro" id="IPR036236">
    <property type="entry name" value="Znf_C2H2_sf"/>
</dbReference>
<protein>
    <recommendedName>
        <fullName evidence="7">C2H2-type domain-containing protein</fullName>
    </recommendedName>
</protein>
<evidence type="ECO:0000256" key="3">
    <source>
        <dbReference type="PROSITE-ProRule" id="PRU00023"/>
    </source>
</evidence>
<keyword evidence="6" id="KW-0812">Transmembrane</keyword>
<accession>A0A6H5I4Y9</accession>
<dbReference type="InterPro" id="IPR036770">
    <property type="entry name" value="Ankyrin_rpt-contain_sf"/>
</dbReference>
<dbReference type="SUPFAM" id="SSF57667">
    <property type="entry name" value="beta-beta-alpha zinc fingers"/>
    <property type="match status" value="1"/>
</dbReference>
<feature type="repeat" description="ANK" evidence="3">
    <location>
        <begin position="454"/>
        <end position="486"/>
    </location>
</feature>
<sequence length="846" mass="97587">MRRRRRRRSKPKSGRPVVATAASPRSSKSRFLAVRLITSGCYRIRLYIYRSYVHVYTRALLWRDLERVLLTTMMTTFLYVDFLSFRARRFMDNKNTPRRKSACDICQEAFTLESSMITRRDTSHNHQKDYVCDKCEKKFEFRSHLSRHQISEHRGCKDFACNRCDKIFLKKSSLFTHQKLVHKDRENFTCTATCIVPLCNVCGSVASLVSLPAYNNTQQSVRDTSSQREQQAESPSASLSLSRGKKIIIENMEDEDDHYFVTSDGECYVIVSDEDNEYDETADEDKFEILKSMRDEVRWAVEDERRELLRRLDPLISSWWQHLPDLRDVFQAGEIDWLLGECATEVRDLRNCIRAKRFVEFVIRTGYVDEPELDEASGEPLLLSRATALHRAVGCQNYDTVPALFEIYNRLDVNYADEAGFTHFHAACQADCEDVVERFLELGQVDPDYPVAKTGDAPLHVALRAGGRKVARLLLSRGADPNRANAKGLTPLHVTSQRFQDDDLSDVLFEREGHRRVEVNARDETGWTPLHYALAEGLVNETERLLRRGADQNLADDHGSTPLHVICKRARVDFLGGWFFKFCDLMNRPVQINVEDASGRTPLQWAVAKLMPPEVDLLLDRGADLASFRFPSEDYFAAGRRTCECGDKNVRLEFKVRLAACALMVVERLEERGYRLAGNDVLAVMKPFAGYGLFAETEDDRRAALNDEYFARTAKEHALNDEYFARTSEELAPSETTTSFYELVQLRAGAGETERLPFRYEDYHEFVGRSEYLYLAEEPSDACARHVCEIMSRRFFREKTLDFFVELTRHELPILCCERILKQLTNRDLYNVCLAATIQNHYFLSV</sequence>
<organism evidence="8 9">
    <name type="scientific">Trichogramma brassicae</name>
    <dbReference type="NCBI Taxonomy" id="86971"/>
    <lineage>
        <taxon>Eukaryota</taxon>
        <taxon>Metazoa</taxon>
        <taxon>Ecdysozoa</taxon>
        <taxon>Arthropoda</taxon>
        <taxon>Hexapoda</taxon>
        <taxon>Insecta</taxon>
        <taxon>Pterygota</taxon>
        <taxon>Neoptera</taxon>
        <taxon>Endopterygota</taxon>
        <taxon>Hymenoptera</taxon>
        <taxon>Apocrita</taxon>
        <taxon>Proctotrupomorpha</taxon>
        <taxon>Chalcidoidea</taxon>
        <taxon>Trichogrammatidae</taxon>
        <taxon>Trichogramma</taxon>
    </lineage>
</organism>